<keyword evidence="4" id="KW-1015">Disulfide bond</keyword>
<accession>A0A9W6AXE9</accession>
<dbReference type="GO" id="GO:0052689">
    <property type="term" value="F:carboxylic ester hydrolase activity"/>
    <property type="evidence" value="ECO:0007669"/>
    <property type="project" value="UniProtKB-KW"/>
</dbReference>
<dbReference type="EC" id="3.1.1.-" evidence="5"/>
<dbReference type="InterPro" id="IPR011118">
    <property type="entry name" value="Tannase/feruloyl_esterase"/>
</dbReference>
<proteinExistence type="inferred from homology"/>
<sequence length="104" mass="11902">MHDWYRLYLVPGAAHCSPNDLQPNGPFPTTDLATLIDWVENGVEPVTLNATVLSGDYEGEEQKLCSWPLRPLWVNNATKMECVYDQASIDTWKWTFDAFPITVW</sequence>
<evidence type="ECO:0000256" key="3">
    <source>
        <dbReference type="ARBA" id="ARBA00022801"/>
    </source>
</evidence>
<dbReference type="PANTHER" id="PTHR33938:SF16">
    <property type="entry name" value="CARBOXYLIC ESTER HYDROLASE"/>
    <property type="match status" value="1"/>
</dbReference>
<evidence type="ECO:0000256" key="2">
    <source>
        <dbReference type="ARBA" id="ARBA00022729"/>
    </source>
</evidence>
<evidence type="ECO:0000313" key="7">
    <source>
        <dbReference type="Proteomes" id="UP001144157"/>
    </source>
</evidence>
<evidence type="ECO:0000313" key="6">
    <source>
        <dbReference type="EMBL" id="GLA90115.1"/>
    </source>
</evidence>
<reference evidence="6" key="1">
    <citation type="submission" date="2022-07" db="EMBL/GenBank/DDBJ databases">
        <title>Taxonomy of Aspergillus series Nigri: significant species reduction supported by multi-species coalescent approaches.</title>
        <authorList>
            <person name="Bian C."/>
            <person name="Kusuya Y."/>
            <person name="Sklenar F."/>
            <person name="D'hooge E."/>
            <person name="Yaguchi T."/>
            <person name="Takahashi H."/>
            <person name="Hubka V."/>
        </authorList>
    </citation>
    <scope>NUCLEOTIDE SEQUENCE</scope>
    <source>
        <strain evidence="6">IFM 56815</strain>
    </source>
</reference>
<dbReference type="AlphaFoldDB" id="A0A9W6AXE9"/>
<evidence type="ECO:0000256" key="4">
    <source>
        <dbReference type="ARBA" id="ARBA00023157"/>
    </source>
</evidence>
<gene>
    <name evidence="6" type="ORF">AtubIFM56815_005670</name>
</gene>
<dbReference type="EMBL" id="BRPE01000021">
    <property type="protein sequence ID" value="GLA90115.1"/>
    <property type="molecule type" value="Genomic_DNA"/>
</dbReference>
<evidence type="ECO:0000256" key="1">
    <source>
        <dbReference type="ARBA" id="ARBA00022487"/>
    </source>
</evidence>
<keyword evidence="2" id="KW-0732">Signal</keyword>
<organism evidence="6 7">
    <name type="scientific">Aspergillus tubingensis</name>
    <dbReference type="NCBI Taxonomy" id="5068"/>
    <lineage>
        <taxon>Eukaryota</taxon>
        <taxon>Fungi</taxon>
        <taxon>Dikarya</taxon>
        <taxon>Ascomycota</taxon>
        <taxon>Pezizomycotina</taxon>
        <taxon>Eurotiomycetes</taxon>
        <taxon>Eurotiomycetidae</taxon>
        <taxon>Eurotiales</taxon>
        <taxon>Aspergillaceae</taxon>
        <taxon>Aspergillus</taxon>
        <taxon>Aspergillus subgen. Circumdati</taxon>
    </lineage>
</organism>
<name>A0A9W6AXE9_ASPTU</name>
<protein>
    <recommendedName>
        <fullName evidence="5">Carboxylic ester hydrolase</fullName>
        <ecNumber evidence="5">3.1.1.-</ecNumber>
    </recommendedName>
</protein>
<evidence type="ECO:0000256" key="5">
    <source>
        <dbReference type="RuleBase" id="RU361238"/>
    </source>
</evidence>
<comment type="similarity">
    <text evidence="5">Belongs to the tannase family.</text>
</comment>
<keyword evidence="3 5" id="KW-0378">Hydrolase</keyword>
<keyword evidence="1" id="KW-0719">Serine esterase</keyword>
<dbReference type="Pfam" id="PF07519">
    <property type="entry name" value="Tannase"/>
    <property type="match status" value="1"/>
</dbReference>
<dbReference type="PANTHER" id="PTHR33938">
    <property type="entry name" value="FERULOYL ESTERASE B-RELATED"/>
    <property type="match status" value="1"/>
</dbReference>
<comment type="caution">
    <text evidence="6">The sequence shown here is derived from an EMBL/GenBank/DDBJ whole genome shotgun (WGS) entry which is preliminary data.</text>
</comment>
<dbReference type="Proteomes" id="UP001144157">
    <property type="component" value="Unassembled WGS sequence"/>
</dbReference>